<dbReference type="InterPro" id="IPR037522">
    <property type="entry name" value="HD_GYP_dom"/>
</dbReference>
<evidence type="ECO:0000313" key="3">
    <source>
        <dbReference type="EMBL" id="PIQ89553.1"/>
    </source>
</evidence>
<evidence type="ECO:0000313" key="4">
    <source>
        <dbReference type="Proteomes" id="UP000229641"/>
    </source>
</evidence>
<feature type="domain" description="HD" evidence="1">
    <location>
        <begin position="252"/>
        <end position="374"/>
    </location>
</feature>
<dbReference type="GO" id="GO:0016787">
    <property type="term" value="F:hydrolase activity"/>
    <property type="evidence" value="ECO:0007669"/>
    <property type="project" value="UniProtKB-KW"/>
</dbReference>
<organism evidence="3 4">
    <name type="scientific">Candidatus Ghiorseimicrobium undicola</name>
    <dbReference type="NCBI Taxonomy" id="1974746"/>
    <lineage>
        <taxon>Bacteria</taxon>
        <taxon>Pseudomonadati</taxon>
        <taxon>Candidatus Omnitrophota</taxon>
        <taxon>Candidatus Ghiorseimicrobium</taxon>
    </lineage>
</organism>
<evidence type="ECO:0000259" key="1">
    <source>
        <dbReference type="PROSITE" id="PS51831"/>
    </source>
</evidence>
<dbReference type="SMART" id="SM00065">
    <property type="entry name" value="GAF"/>
    <property type="match status" value="1"/>
</dbReference>
<dbReference type="PANTHER" id="PTHR43155:SF2">
    <property type="entry name" value="CYCLIC DI-GMP PHOSPHODIESTERASE PA4108"/>
    <property type="match status" value="1"/>
</dbReference>
<dbReference type="InterPro" id="IPR003607">
    <property type="entry name" value="HD/PDEase_dom"/>
</dbReference>
<dbReference type="SUPFAM" id="SSF109604">
    <property type="entry name" value="HD-domain/PDEase-like"/>
    <property type="match status" value="1"/>
</dbReference>
<comment type="caution">
    <text evidence="3">The sequence shown here is derived from an EMBL/GenBank/DDBJ whole genome shotgun (WGS) entry which is preliminary data.</text>
</comment>
<dbReference type="Pfam" id="PF01590">
    <property type="entry name" value="GAF"/>
    <property type="match status" value="1"/>
</dbReference>
<dbReference type="SMART" id="SM00471">
    <property type="entry name" value="HDc"/>
    <property type="match status" value="1"/>
</dbReference>
<dbReference type="Gene3D" id="3.30.450.40">
    <property type="match status" value="1"/>
</dbReference>
<dbReference type="Pfam" id="PF13487">
    <property type="entry name" value="HD_5"/>
    <property type="match status" value="1"/>
</dbReference>
<dbReference type="InterPro" id="IPR029016">
    <property type="entry name" value="GAF-like_dom_sf"/>
</dbReference>
<dbReference type="InterPro" id="IPR003018">
    <property type="entry name" value="GAF"/>
</dbReference>
<sequence length="421" mass="48247">MLKIALFLILLSGVIIITRKLLKTAESELTARRYKKYSSQITQNDYLMPDHYPPKAIKLEDKLWHEEETKFVFKLHEEIATTLERQKASEHIVESINKFFYVEKVILLSINNESENFEIEHSIGLKNDETINFNLSKKDGISGFIAAQKAPLMINDLEKEGFLKNINKEPYLKKSFIGVPLIFQNQVLGIIYICDKKPDKEFSDKEFSLMVNIAKVAAIIFKNILLHEDIQNEYLKTITALALALDARDQYTRRHSENVAKYAMAIADEMNFSAPVKRDLHRAALLHDIGKIGIKDSILLCERRLTPEEFEQIKLHPVKGEEIIKPLVFLKEAAKLVRHHHERCDGSGYPDGLDGNKIESGAKILAVADTFDAMHTDRPYRKALPLEKIIAEIAANENNKFDPKIVETFLKIIENNPELIK</sequence>
<dbReference type="SUPFAM" id="SSF55781">
    <property type="entry name" value="GAF domain-like"/>
    <property type="match status" value="1"/>
</dbReference>
<dbReference type="PANTHER" id="PTHR43155">
    <property type="entry name" value="CYCLIC DI-GMP PHOSPHODIESTERASE PA4108-RELATED"/>
    <property type="match status" value="1"/>
</dbReference>
<reference evidence="3 4" key="1">
    <citation type="submission" date="2017-09" db="EMBL/GenBank/DDBJ databases">
        <title>Depth-based differentiation of microbial function through sediment-hosted aquifers and enrichment of novel symbionts in the deep terrestrial subsurface.</title>
        <authorList>
            <person name="Probst A.J."/>
            <person name="Ladd B."/>
            <person name="Jarett J.K."/>
            <person name="Geller-Mcgrath D.E."/>
            <person name="Sieber C.M."/>
            <person name="Emerson J.B."/>
            <person name="Anantharaman K."/>
            <person name="Thomas B.C."/>
            <person name="Malmstrom R."/>
            <person name="Stieglmeier M."/>
            <person name="Klingl A."/>
            <person name="Woyke T."/>
            <person name="Ryan C.M."/>
            <person name="Banfield J.F."/>
        </authorList>
    </citation>
    <scope>NUCLEOTIDE SEQUENCE [LARGE SCALE GENOMIC DNA]</scope>
    <source>
        <strain evidence="3">CG11_big_fil_rev_8_21_14_0_20_42_13</strain>
    </source>
</reference>
<protein>
    <submittedName>
        <fullName evidence="3">Phosphohydrolase</fullName>
    </submittedName>
</protein>
<proteinExistence type="predicted"/>
<dbReference type="AlphaFoldDB" id="A0A2H0LYQ2"/>
<evidence type="ECO:0000259" key="2">
    <source>
        <dbReference type="PROSITE" id="PS51832"/>
    </source>
</evidence>
<dbReference type="Proteomes" id="UP000229641">
    <property type="component" value="Unassembled WGS sequence"/>
</dbReference>
<feature type="domain" description="HD-GYP" evidence="2">
    <location>
        <begin position="230"/>
        <end position="421"/>
    </location>
</feature>
<dbReference type="InterPro" id="IPR006675">
    <property type="entry name" value="HDIG_dom"/>
</dbReference>
<dbReference type="EMBL" id="PCWA01000035">
    <property type="protein sequence ID" value="PIQ89553.1"/>
    <property type="molecule type" value="Genomic_DNA"/>
</dbReference>
<name>A0A2H0LYQ2_9BACT</name>
<dbReference type="CDD" id="cd00077">
    <property type="entry name" value="HDc"/>
    <property type="match status" value="1"/>
</dbReference>
<dbReference type="Gene3D" id="1.10.3210.10">
    <property type="entry name" value="Hypothetical protein af1432"/>
    <property type="match status" value="1"/>
</dbReference>
<accession>A0A2H0LYQ2</accession>
<dbReference type="NCBIfam" id="TIGR00277">
    <property type="entry name" value="HDIG"/>
    <property type="match status" value="1"/>
</dbReference>
<dbReference type="PROSITE" id="PS51831">
    <property type="entry name" value="HD"/>
    <property type="match status" value="1"/>
</dbReference>
<dbReference type="InterPro" id="IPR006674">
    <property type="entry name" value="HD_domain"/>
</dbReference>
<gene>
    <name evidence="3" type="ORF">COV72_02710</name>
</gene>
<keyword evidence="3" id="KW-0378">Hydrolase</keyword>
<dbReference type="PROSITE" id="PS51832">
    <property type="entry name" value="HD_GYP"/>
    <property type="match status" value="1"/>
</dbReference>